<dbReference type="Pfam" id="PF12146">
    <property type="entry name" value="Hydrolase_4"/>
    <property type="match status" value="1"/>
</dbReference>
<dbReference type="GO" id="GO:0016020">
    <property type="term" value="C:membrane"/>
    <property type="evidence" value="ECO:0000318"/>
    <property type="project" value="GO_Central"/>
</dbReference>
<dbReference type="SUPFAM" id="SSF69593">
    <property type="entry name" value="Glycerol-3-phosphate (1)-acyltransferase"/>
    <property type="match status" value="1"/>
</dbReference>
<dbReference type="SUPFAM" id="SSF53474">
    <property type="entry name" value="alpha/beta-Hydrolases"/>
    <property type="match status" value="1"/>
</dbReference>
<dbReference type="Pfam" id="PF03982">
    <property type="entry name" value="DAGAT"/>
    <property type="match status" value="1"/>
</dbReference>
<dbReference type="Gramene" id="KQK04297">
    <property type="protein sequence ID" value="KQK04297"/>
    <property type="gene ID" value="BRADI_2g12870v3"/>
</dbReference>
<comment type="similarity">
    <text evidence="1">Belongs to the diacylglycerol acyltransferase family.</text>
</comment>
<dbReference type="PANTHER" id="PTHR22753">
    <property type="entry name" value="TRANSMEMBRANE PROTEIN 68"/>
    <property type="match status" value="1"/>
</dbReference>
<dbReference type="InterPro" id="IPR022742">
    <property type="entry name" value="Hydrolase_4"/>
</dbReference>
<proteinExistence type="inferred from homology"/>
<dbReference type="PANTHER" id="PTHR22753:SF25">
    <property type="entry name" value="SERINE AMINOPEPTIDASE S33 DOMAIN-CONTAINING PROTEIN"/>
    <property type="match status" value="1"/>
</dbReference>
<dbReference type="Gene3D" id="3.40.50.1820">
    <property type="entry name" value="alpha/beta hydrolase"/>
    <property type="match status" value="1"/>
</dbReference>
<keyword evidence="7" id="KW-1185">Reference proteome</keyword>
<keyword evidence="3" id="KW-0012">Acyltransferase</keyword>
<dbReference type="RefSeq" id="XP_014754576.1">
    <property type="nucleotide sequence ID" value="XM_014899090.2"/>
</dbReference>
<organism evidence="5">
    <name type="scientific">Brachypodium distachyon</name>
    <name type="common">Purple false brome</name>
    <name type="synonym">Trachynia distachya</name>
    <dbReference type="NCBI Taxonomy" id="15368"/>
    <lineage>
        <taxon>Eukaryota</taxon>
        <taxon>Viridiplantae</taxon>
        <taxon>Streptophyta</taxon>
        <taxon>Embryophyta</taxon>
        <taxon>Tracheophyta</taxon>
        <taxon>Spermatophyta</taxon>
        <taxon>Magnoliopsida</taxon>
        <taxon>Liliopsida</taxon>
        <taxon>Poales</taxon>
        <taxon>Poaceae</taxon>
        <taxon>BOP clade</taxon>
        <taxon>Pooideae</taxon>
        <taxon>Stipodae</taxon>
        <taxon>Brachypodieae</taxon>
        <taxon>Brachypodium</taxon>
    </lineage>
</organism>
<evidence type="ECO:0000313" key="6">
    <source>
        <dbReference type="EnsemblPlants" id="KQK04297"/>
    </source>
</evidence>
<gene>
    <name evidence="6" type="primary">LOC100834604</name>
    <name evidence="5" type="ORF">BRADI_2g12870v3</name>
</gene>
<dbReference type="GeneID" id="100834604"/>
<reference evidence="5 6" key="1">
    <citation type="journal article" date="2010" name="Nature">
        <title>Genome sequencing and analysis of the model grass Brachypodium distachyon.</title>
        <authorList>
            <consortium name="International Brachypodium Initiative"/>
        </authorList>
    </citation>
    <scope>NUCLEOTIDE SEQUENCE [LARGE SCALE GENOMIC DNA]</scope>
    <source>
        <strain evidence="5">Bd21</strain>
        <strain evidence="6">cv. Bd21</strain>
    </source>
</reference>
<name>A0A0Q3K0P0_BRADI</name>
<keyword evidence="2" id="KW-0808">Transferase</keyword>
<accession>A0A0Q3K0P0</accession>
<evidence type="ECO:0000256" key="2">
    <source>
        <dbReference type="ARBA" id="ARBA00022679"/>
    </source>
</evidence>
<dbReference type="AlphaFoldDB" id="A0A0Q3K0P0"/>
<dbReference type="InterPro" id="IPR007130">
    <property type="entry name" value="DAGAT"/>
</dbReference>
<dbReference type="ExpressionAtlas" id="A0A0Q3K0P0">
    <property type="expression patterns" value="baseline and differential"/>
</dbReference>
<dbReference type="Proteomes" id="UP000008810">
    <property type="component" value="Chromosome 2"/>
</dbReference>
<dbReference type="CDD" id="cd07987">
    <property type="entry name" value="LPLAT_MGAT-like"/>
    <property type="match status" value="1"/>
</dbReference>
<dbReference type="GO" id="GO:0004144">
    <property type="term" value="F:diacylglycerol O-acyltransferase activity"/>
    <property type="evidence" value="ECO:0007669"/>
    <property type="project" value="UniProtKB-ARBA"/>
</dbReference>
<reference evidence="5" key="2">
    <citation type="submission" date="2017-06" db="EMBL/GenBank/DDBJ databases">
        <title>WGS assembly of Brachypodium distachyon.</title>
        <authorList>
            <consortium name="The International Brachypodium Initiative"/>
            <person name="Lucas S."/>
            <person name="Harmon-Smith M."/>
            <person name="Lail K."/>
            <person name="Tice H."/>
            <person name="Grimwood J."/>
            <person name="Bruce D."/>
            <person name="Barry K."/>
            <person name="Shu S."/>
            <person name="Lindquist E."/>
            <person name="Wang M."/>
            <person name="Pitluck S."/>
            <person name="Vogel J.P."/>
            <person name="Garvin D.F."/>
            <person name="Mockler T.C."/>
            <person name="Schmutz J."/>
            <person name="Rokhsar D."/>
            <person name="Bevan M.W."/>
        </authorList>
    </citation>
    <scope>NUCLEOTIDE SEQUENCE</scope>
    <source>
        <strain evidence="5">Bd21</strain>
    </source>
</reference>
<dbReference type="EMBL" id="CM000881">
    <property type="protein sequence ID" value="KQK04297.1"/>
    <property type="molecule type" value="Genomic_DNA"/>
</dbReference>
<evidence type="ECO:0000313" key="7">
    <source>
        <dbReference type="Proteomes" id="UP000008810"/>
    </source>
</evidence>
<dbReference type="InterPro" id="IPR029058">
    <property type="entry name" value="AB_hydrolase_fold"/>
</dbReference>
<reference evidence="6" key="3">
    <citation type="submission" date="2018-08" db="UniProtKB">
        <authorList>
            <consortium name="EnsemblPlants"/>
        </authorList>
    </citation>
    <scope>IDENTIFICATION</scope>
    <source>
        <strain evidence="6">cv. Bd21</strain>
    </source>
</reference>
<feature type="domain" description="Serine aminopeptidase S33" evidence="4">
    <location>
        <begin position="163"/>
        <end position="365"/>
    </location>
</feature>
<dbReference type="OrthoDB" id="44277at2759"/>
<dbReference type="GO" id="GO:0019432">
    <property type="term" value="P:triglyceride biosynthetic process"/>
    <property type="evidence" value="ECO:0007669"/>
    <property type="project" value="UniProtKB-ARBA"/>
</dbReference>
<evidence type="ECO:0000259" key="4">
    <source>
        <dbReference type="Pfam" id="PF12146"/>
    </source>
</evidence>
<dbReference type="EnsemblPlants" id="KQK04297">
    <property type="protein sequence ID" value="KQK04297"/>
    <property type="gene ID" value="BRADI_2g12870v3"/>
</dbReference>
<evidence type="ECO:0000256" key="3">
    <source>
        <dbReference type="ARBA" id="ARBA00023315"/>
    </source>
</evidence>
<evidence type="ECO:0000313" key="5">
    <source>
        <dbReference type="EMBL" id="KQK04297.1"/>
    </source>
</evidence>
<protein>
    <recommendedName>
        <fullName evidence="4">Serine aminopeptidase S33 domain-containing protein</fullName>
    </recommendedName>
</protein>
<dbReference type="STRING" id="15368.A0A0Q3K0P0"/>
<sequence length="690" mass="77863">MSAACLLTKSPLKTMTEILKKALLFTAMATLSPPLVHPQVPSCRLGPRQWHASFERIRFQFRHAGRLQASYKGLEAMYDDGYGMVKDLDYYYQALRELVEHDSGPPRWFCPVDASLSVEDAPLMLYLPGVDGMGMGLCMHHKALGRIFELRCLHIPFHDRTPFEELVAMVEDVVRAEHSTSPNKPIYLLGNSFGGCLALAVAARNPRIDLILVLVNPATSFEKSDIKQLLSIFSPFSDHACIAITALLNYNIDNEVNIALSRMKSGKHPLEAFGRLTNNMSSSLKHTNILDKLPEDTLRWKMELIKTAASYANYRLHFVTADVLLLASGADRLLPSKAEADRLQKILPKCKVFFFQNHGHSLLLEHGVHVSSIIKCADLYRHSRKYQRVLDFIPPSTTELNEVDKASSDLTFRTCPAMFSTMEDGTVVRGLGGVPADGPVLLVGNHMLMGIELISLAAEFLRQKKAVVRGIAHPLLFPKKERTSSEGHDFFDFLKLWGGVPMTYKHIYELLAAREFVLMYPGGYREALHCKGEEHRIFWPDETGFVRMAAQLNATIVPFGVVGEDDLLNILCTFDDIRNAPFGKEIMRAYSSHLKLRDAAHEVIFPGVLLKIPGRFYYRFGKPIPTKGRQDVLTDRQAANDLYMHIRAEVESIISYLLEKRVEDKYRHILPRLWYKAARGPNAEVPTFDP</sequence>
<evidence type="ECO:0000256" key="1">
    <source>
        <dbReference type="ARBA" id="ARBA00005420"/>
    </source>
</evidence>